<dbReference type="OrthoDB" id="3020812at2759"/>
<dbReference type="EMBL" id="KV417488">
    <property type="protein sequence ID" value="KZP31857.1"/>
    <property type="molecule type" value="Genomic_DNA"/>
</dbReference>
<dbReference type="AlphaFoldDB" id="A0A166UN63"/>
<proteinExistence type="predicted"/>
<evidence type="ECO:0000313" key="2">
    <source>
        <dbReference type="Proteomes" id="UP000076532"/>
    </source>
</evidence>
<keyword evidence="2" id="KW-1185">Reference proteome</keyword>
<sequence>MALVSGNLDLREVLASKRLLLLGSSLTFNLHNHILSYASQTTPDAPPHTCLGPEFCTFHHIFLQPSNESTPKAGRKIKPPSPHDLLATHSALMHYIQSYSLASHSRPDHVVYSEPRIDSYTGVRVKETYWLGPARRADIILLNRPPIPAPAWTYDGTETGNWTFTDPFLQAEKHGKKLRTPDRYLRAVIRAALHITREKYLPEVSRTLETLRSDAGIRSKAIIWHGTLFHHNTSCQFGAYGANIFKENRLQQHVNLWAVYHDAQSEDVVQQLIPVKTYFCPEYIQEHILMSVLPQQSIVFLPLNFPTVSQDLGNFGGDSLSCVTEDADQIERKFIGNLAFVLQKMSTWGPP</sequence>
<evidence type="ECO:0000313" key="1">
    <source>
        <dbReference type="EMBL" id="KZP31857.1"/>
    </source>
</evidence>
<dbReference type="Proteomes" id="UP000076532">
    <property type="component" value="Unassembled WGS sequence"/>
</dbReference>
<protein>
    <submittedName>
        <fullName evidence="1">Uncharacterized protein</fullName>
    </submittedName>
</protein>
<accession>A0A166UN63</accession>
<organism evidence="1 2">
    <name type="scientific">Athelia psychrophila</name>
    <dbReference type="NCBI Taxonomy" id="1759441"/>
    <lineage>
        <taxon>Eukaryota</taxon>
        <taxon>Fungi</taxon>
        <taxon>Dikarya</taxon>
        <taxon>Basidiomycota</taxon>
        <taxon>Agaricomycotina</taxon>
        <taxon>Agaricomycetes</taxon>
        <taxon>Agaricomycetidae</taxon>
        <taxon>Atheliales</taxon>
        <taxon>Atheliaceae</taxon>
        <taxon>Athelia</taxon>
    </lineage>
</organism>
<gene>
    <name evidence="1" type="ORF">FIBSPDRAFT_925677</name>
</gene>
<reference evidence="1 2" key="1">
    <citation type="journal article" date="2016" name="Mol. Biol. Evol.">
        <title>Comparative Genomics of Early-Diverging Mushroom-Forming Fungi Provides Insights into the Origins of Lignocellulose Decay Capabilities.</title>
        <authorList>
            <person name="Nagy L.G."/>
            <person name="Riley R."/>
            <person name="Tritt A."/>
            <person name="Adam C."/>
            <person name="Daum C."/>
            <person name="Floudas D."/>
            <person name="Sun H."/>
            <person name="Yadav J.S."/>
            <person name="Pangilinan J."/>
            <person name="Larsson K.H."/>
            <person name="Matsuura K."/>
            <person name="Barry K."/>
            <person name="Labutti K."/>
            <person name="Kuo R."/>
            <person name="Ohm R.A."/>
            <person name="Bhattacharya S.S."/>
            <person name="Shirouzu T."/>
            <person name="Yoshinaga Y."/>
            <person name="Martin F.M."/>
            <person name="Grigoriev I.V."/>
            <person name="Hibbett D.S."/>
        </authorList>
    </citation>
    <scope>NUCLEOTIDE SEQUENCE [LARGE SCALE GENOMIC DNA]</scope>
    <source>
        <strain evidence="1 2">CBS 109695</strain>
    </source>
</reference>
<name>A0A166UN63_9AGAM</name>
<dbReference type="STRING" id="436010.A0A166UN63"/>